<evidence type="ECO:0000313" key="5">
    <source>
        <dbReference type="Proteomes" id="UP000472267"/>
    </source>
</evidence>
<dbReference type="SMART" id="SM00120">
    <property type="entry name" value="HX"/>
    <property type="match status" value="2"/>
</dbReference>
<organism evidence="4 5">
    <name type="scientific">Salarias fasciatus</name>
    <name type="common">Jewelled blenny</name>
    <name type="synonym">Blennius fasciatus</name>
    <dbReference type="NCBI Taxonomy" id="181472"/>
    <lineage>
        <taxon>Eukaryota</taxon>
        <taxon>Metazoa</taxon>
        <taxon>Chordata</taxon>
        <taxon>Craniata</taxon>
        <taxon>Vertebrata</taxon>
        <taxon>Euteleostomi</taxon>
        <taxon>Actinopterygii</taxon>
        <taxon>Neopterygii</taxon>
        <taxon>Teleostei</taxon>
        <taxon>Neoteleostei</taxon>
        <taxon>Acanthomorphata</taxon>
        <taxon>Ovalentaria</taxon>
        <taxon>Blenniimorphae</taxon>
        <taxon>Blenniiformes</taxon>
        <taxon>Blennioidei</taxon>
        <taxon>Blenniidae</taxon>
        <taxon>Salariinae</taxon>
        <taxon>Salarias</taxon>
    </lineage>
</organism>
<dbReference type="SUPFAM" id="SSF50923">
    <property type="entry name" value="Hemopexin-like domain"/>
    <property type="match status" value="1"/>
</dbReference>
<feature type="compositionally biased region" description="Basic and acidic residues" evidence="3">
    <location>
        <begin position="151"/>
        <end position="163"/>
    </location>
</feature>
<dbReference type="PANTHER" id="PTHR22917">
    <property type="entry name" value="HEMOPEXIN DOMAIN-CONTAINING PROTEIN"/>
    <property type="match status" value="1"/>
</dbReference>
<feature type="compositionally biased region" description="Basic and acidic residues" evidence="3">
    <location>
        <begin position="1"/>
        <end position="124"/>
    </location>
</feature>
<evidence type="ECO:0000313" key="4">
    <source>
        <dbReference type="Ensembl" id="ENSSFAP00005053421.1"/>
    </source>
</evidence>
<keyword evidence="1" id="KW-0732">Signal</keyword>
<evidence type="ECO:0000256" key="3">
    <source>
        <dbReference type="SAM" id="MobiDB-lite"/>
    </source>
</evidence>
<dbReference type="Proteomes" id="UP000472267">
    <property type="component" value="Chromosome 23"/>
</dbReference>
<keyword evidence="5" id="KW-1185">Reference proteome</keyword>
<reference evidence="4" key="3">
    <citation type="submission" date="2025-09" db="UniProtKB">
        <authorList>
            <consortium name="Ensembl"/>
        </authorList>
    </citation>
    <scope>IDENTIFICATION</scope>
</reference>
<dbReference type="Gene3D" id="2.110.10.10">
    <property type="entry name" value="Hemopexin-like domain"/>
    <property type="match status" value="1"/>
</dbReference>
<reference evidence="4" key="1">
    <citation type="submission" date="2019-06" db="EMBL/GenBank/DDBJ databases">
        <authorList>
            <consortium name="Wellcome Sanger Institute Data Sharing"/>
        </authorList>
    </citation>
    <scope>NUCLEOTIDE SEQUENCE [LARGE SCALE GENOMIC DNA]</scope>
</reference>
<dbReference type="OMA" id="SAKSWFR"/>
<proteinExistence type="predicted"/>
<dbReference type="PROSITE" id="PS00024">
    <property type="entry name" value="HEMOPEXIN"/>
    <property type="match status" value="1"/>
</dbReference>
<dbReference type="InterPro" id="IPR018487">
    <property type="entry name" value="Hemopexin-like_repeat"/>
</dbReference>
<accession>A0A672JGU2</accession>
<dbReference type="GO" id="GO:0005615">
    <property type="term" value="C:extracellular space"/>
    <property type="evidence" value="ECO:0007669"/>
    <property type="project" value="TreeGrafter"/>
</dbReference>
<dbReference type="Ensembl" id="ENSSFAT00005055098.1">
    <property type="protein sequence ID" value="ENSSFAP00005053421.1"/>
    <property type="gene ID" value="ENSSFAG00005025529.1"/>
</dbReference>
<dbReference type="AlphaFoldDB" id="A0A672JGU2"/>
<dbReference type="InterPro" id="IPR018486">
    <property type="entry name" value="Hemopexin_CS"/>
</dbReference>
<evidence type="ECO:0000256" key="1">
    <source>
        <dbReference type="ARBA" id="ARBA00022729"/>
    </source>
</evidence>
<evidence type="ECO:0000256" key="2">
    <source>
        <dbReference type="PROSITE-ProRule" id="PRU01011"/>
    </source>
</evidence>
<dbReference type="Pfam" id="PF00045">
    <property type="entry name" value="Hemopexin"/>
    <property type="match status" value="1"/>
</dbReference>
<protein>
    <recommendedName>
        <fullName evidence="6">Proteoglycan 4b</fullName>
    </recommendedName>
</protein>
<dbReference type="InParanoid" id="A0A672JGU2"/>
<evidence type="ECO:0008006" key="6">
    <source>
        <dbReference type="Google" id="ProtNLM"/>
    </source>
</evidence>
<dbReference type="PROSITE" id="PS51642">
    <property type="entry name" value="HEMOPEXIN_2"/>
    <property type="match status" value="1"/>
</dbReference>
<sequence length="387" mass="42938">STPQDKPDLTTQDKPDPIPESTPQDKPESTPQDKPELKPESTPQDKPDPTTQDKPDPTTQDKPDPTTQDKPDPTTQDKPDPIPESTPQDKPESTPQDKPELKPESTPQDKPELKPEPKPHDKPNPGKPLPAKPSTKPVSKPQGSAQTGSTDDPKEYQSDDNHDTNLCSGRPVSGVTTLRNGTIVVFRGHYFWILDRNRVPGPAQGITQVWGVPSPIDTVFTRCNCQGKTYIFKGGRYWRFENDALDHGYPRAVQTGFDGLQGHITAALSVPQYQSRRESVYFFKRGVVQKYSYQFGTSPSCGGKVQYAVYTVRNRKARQAVSVLGPTINIQTSWRGFPSTVTAAASIPSSSEPEGYKYYVFSRSNEILLKWVVMGSTNDIFKCPQKV</sequence>
<reference evidence="4" key="2">
    <citation type="submission" date="2025-08" db="UniProtKB">
        <authorList>
            <consortium name="Ensembl"/>
        </authorList>
    </citation>
    <scope>IDENTIFICATION</scope>
</reference>
<dbReference type="InterPro" id="IPR051298">
    <property type="entry name" value="Heme_transport/Cell_adhesion"/>
</dbReference>
<feature type="compositionally biased region" description="Polar residues" evidence="3">
    <location>
        <begin position="141"/>
        <end position="150"/>
    </location>
</feature>
<dbReference type="InterPro" id="IPR036375">
    <property type="entry name" value="Hemopexin-like_dom_sf"/>
</dbReference>
<name>A0A672JGU2_SALFA</name>
<feature type="region of interest" description="Disordered" evidence="3">
    <location>
        <begin position="1"/>
        <end position="174"/>
    </location>
</feature>
<feature type="repeat" description="Hemopexin" evidence="2">
    <location>
        <begin position="213"/>
        <end position="260"/>
    </location>
</feature>
<dbReference type="PANTHER" id="PTHR22917:SF1">
    <property type="entry name" value="PROTEOGLYCAN 4"/>
    <property type="match status" value="1"/>
</dbReference>